<dbReference type="GO" id="GO:0046917">
    <property type="term" value="F:triphosphoribosyl-dephospho-CoA synthase activity"/>
    <property type="evidence" value="ECO:0007669"/>
    <property type="project" value="UniProtKB-EC"/>
</dbReference>
<dbReference type="Proteomes" id="UP001652394">
    <property type="component" value="Unassembled WGS sequence"/>
</dbReference>
<reference evidence="6 7" key="1">
    <citation type="journal article" date="2021" name="ISME Commun">
        <title>Automated analysis of genomic sequences facilitates high-throughput and comprehensive description of bacteria.</title>
        <authorList>
            <person name="Hitch T.C.A."/>
        </authorList>
    </citation>
    <scope>NUCLEOTIDE SEQUENCE [LARGE SCALE GENOMIC DNA]</scope>
    <source>
        <strain evidence="6 7">H2_18</strain>
    </source>
</reference>
<dbReference type="InterPro" id="IPR002736">
    <property type="entry name" value="CitG"/>
</dbReference>
<dbReference type="Pfam" id="PF01874">
    <property type="entry name" value="CitG"/>
    <property type="match status" value="1"/>
</dbReference>
<keyword evidence="7" id="KW-1185">Reference proteome</keyword>
<sequence length="284" mass="31982">MRIGSLARKALLEEVYTTPKPGLVDLCSNGAHTDMDVSVFEKSIDALFPWFVRMAEQGYTWNCSTEELFLGIRKTGILAEKKMYQITGGINTHKGLIFTLGIFCAAAGRCAREGGVLTLERLIRTEQQMTYNVLMKEIEFLKEKEPDSNGEQNLKKYGSYGVRGEAILGYPVITKLAMPVMKEGMKRQEEWNRIKLQTLCVLMSQVEDSNVLFRKGPAAVVQMHRYAEDFLEKGGAYTEGSYKYLLEWDREYIRENISPGGCADSLAAVIFLTALLREFGGIEP</sequence>
<dbReference type="Gene3D" id="1.10.4200.10">
    <property type="entry name" value="Triphosphoribosyl-dephospho-CoA protein"/>
    <property type="match status" value="1"/>
</dbReference>
<evidence type="ECO:0000256" key="1">
    <source>
        <dbReference type="ARBA" id="ARBA00001210"/>
    </source>
</evidence>
<evidence type="ECO:0000256" key="4">
    <source>
        <dbReference type="ARBA" id="ARBA00022741"/>
    </source>
</evidence>
<proteinExistence type="predicted"/>
<evidence type="ECO:0000313" key="6">
    <source>
        <dbReference type="EMBL" id="MCU6746968.1"/>
    </source>
</evidence>
<organism evidence="6 7">
    <name type="scientific">Faecalicatena acetigenes</name>
    <dbReference type="NCBI Taxonomy" id="2981790"/>
    <lineage>
        <taxon>Bacteria</taxon>
        <taxon>Bacillati</taxon>
        <taxon>Bacillota</taxon>
        <taxon>Clostridia</taxon>
        <taxon>Lachnospirales</taxon>
        <taxon>Lachnospiraceae</taxon>
        <taxon>Faecalicatena</taxon>
    </lineage>
</organism>
<dbReference type="PANTHER" id="PTHR30201:SF2">
    <property type="entry name" value="2-(5''-TRIPHOSPHORIBOSYL)-3'-DEPHOSPHOCOENZYME-A SYNTHASE"/>
    <property type="match status" value="1"/>
</dbReference>
<name>A0ABT2T9L8_9FIRM</name>
<keyword evidence="4" id="KW-0547">Nucleotide-binding</keyword>
<dbReference type="PANTHER" id="PTHR30201">
    <property type="entry name" value="TRIPHOSPHORIBOSYL-DEPHOSPHO-COA SYNTHASE"/>
    <property type="match status" value="1"/>
</dbReference>
<evidence type="ECO:0000256" key="5">
    <source>
        <dbReference type="ARBA" id="ARBA00022840"/>
    </source>
</evidence>
<dbReference type="EMBL" id="JAOQJX010000005">
    <property type="protein sequence ID" value="MCU6746968.1"/>
    <property type="molecule type" value="Genomic_DNA"/>
</dbReference>
<gene>
    <name evidence="6" type="ORF">OCV51_04760</name>
</gene>
<comment type="caution">
    <text evidence="6">The sequence shown here is derived from an EMBL/GenBank/DDBJ whole genome shotgun (WGS) entry which is preliminary data.</text>
</comment>
<keyword evidence="6" id="KW-0328">Glycosyltransferase</keyword>
<accession>A0ABT2T9L8</accession>
<keyword evidence="3 6" id="KW-0808">Transferase</keyword>
<evidence type="ECO:0000313" key="7">
    <source>
        <dbReference type="Proteomes" id="UP001652394"/>
    </source>
</evidence>
<protein>
    <recommendedName>
        <fullName evidence="2">triphosphoribosyl-dephospho-CoA synthase</fullName>
        <ecNumber evidence="2">2.4.2.52</ecNumber>
    </recommendedName>
</protein>
<dbReference type="RefSeq" id="WP_162858206.1">
    <property type="nucleotide sequence ID" value="NZ_JAOQJX010000005.1"/>
</dbReference>
<dbReference type="GO" id="GO:0016757">
    <property type="term" value="F:glycosyltransferase activity"/>
    <property type="evidence" value="ECO:0007669"/>
    <property type="project" value="UniProtKB-KW"/>
</dbReference>
<dbReference type="EC" id="2.4.2.52" evidence="2"/>
<evidence type="ECO:0000256" key="3">
    <source>
        <dbReference type="ARBA" id="ARBA00022679"/>
    </source>
</evidence>
<comment type="catalytic activity">
    <reaction evidence="1">
        <text>3'-dephospho-CoA + ATP = 2'-(5''-triphospho-alpha-D-ribosyl)-3'-dephospho-CoA + adenine</text>
        <dbReference type="Rhea" id="RHEA:15117"/>
        <dbReference type="ChEBI" id="CHEBI:16708"/>
        <dbReference type="ChEBI" id="CHEBI:30616"/>
        <dbReference type="ChEBI" id="CHEBI:57328"/>
        <dbReference type="ChEBI" id="CHEBI:61378"/>
        <dbReference type="EC" id="2.4.2.52"/>
    </reaction>
</comment>
<keyword evidence="5" id="KW-0067">ATP-binding</keyword>
<evidence type="ECO:0000256" key="2">
    <source>
        <dbReference type="ARBA" id="ARBA00012074"/>
    </source>
</evidence>